<dbReference type="GeneID" id="9806682"/>
<dbReference type="CTD" id="9806682"/>
<reference evidence="4 5" key="1">
    <citation type="submission" date="2019-12" db="EMBL/GenBank/DDBJ databases">
        <title>Chromosome-level assembly of the Caenorhabditis remanei genome.</title>
        <authorList>
            <person name="Teterina A.A."/>
            <person name="Willis J.H."/>
            <person name="Phillips P.C."/>
        </authorList>
    </citation>
    <scope>NUCLEOTIDE SEQUENCE [LARGE SCALE GENOMIC DNA]</scope>
    <source>
        <strain evidence="4 5">PX506</strain>
        <tissue evidence="4">Whole organism</tissue>
    </source>
</reference>
<accession>A0A6A5H1R2</accession>
<dbReference type="KEGG" id="crq:GCK72_008762"/>
<dbReference type="InterPro" id="IPR007125">
    <property type="entry name" value="H2A/H2B/H3"/>
</dbReference>
<feature type="compositionally biased region" description="Acidic residues" evidence="2">
    <location>
        <begin position="136"/>
        <end position="147"/>
    </location>
</feature>
<dbReference type="PRINTS" id="PR00622">
    <property type="entry name" value="HISTONEH3"/>
</dbReference>
<dbReference type="PANTHER" id="PTHR45810">
    <property type="entry name" value="HISTONE H3.2"/>
    <property type="match status" value="1"/>
</dbReference>
<comment type="caution">
    <text evidence="4">The sequence shown here is derived from an EMBL/GenBank/DDBJ whole genome shotgun (WGS) entry which is preliminary data.</text>
</comment>
<comment type="similarity">
    <text evidence="1">Belongs to the histone H3 family.</text>
</comment>
<evidence type="ECO:0000313" key="5">
    <source>
        <dbReference type="Proteomes" id="UP000483820"/>
    </source>
</evidence>
<dbReference type="PROSITE" id="PS00959">
    <property type="entry name" value="HISTONE_H3_2"/>
    <property type="match status" value="1"/>
</dbReference>
<organism evidence="4 5">
    <name type="scientific">Caenorhabditis remanei</name>
    <name type="common">Caenorhabditis vulgaris</name>
    <dbReference type="NCBI Taxonomy" id="31234"/>
    <lineage>
        <taxon>Eukaryota</taxon>
        <taxon>Metazoa</taxon>
        <taxon>Ecdysozoa</taxon>
        <taxon>Nematoda</taxon>
        <taxon>Chromadorea</taxon>
        <taxon>Rhabditida</taxon>
        <taxon>Rhabditina</taxon>
        <taxon>Rhabditomorpha</taxon>
        <taxon>Rhabditoidea</taxon>
        <taxon>Rhabditidae</taxon>
        <taxon>Peloderinae</taxon>
        <taxon>Caenorhabditis</taxon>
    </lineage>
</organism>
<gene>
    <name evidence="4" type="ORF">GCK72_008762</name>
</gene>
<feature type="compositionally biased region" description="Basic residues" evidence="2">
    <location>
        <begin position="219"/>
        <end position="231"/>
    </location>
</feature>
<sequence>MEHNPYLIKNENVAPSRSSSIPSYYNRNSEMNQIREEIEAITSRKNFNRDSDSMQEVIDIMTRQINKWEQLEDDYGPDATRQRNIEAFQRKRDSWEKKKEQAERAFYERRDRMKREMEYDNGYSRNQIRRERRMDDDSDSDVMEDDLDTRNFRRQPLGNLDYSRKDNCVRGREAKPMALLNRDRSRSRSPLLLPRQDHPSTSLQLRRPNIPSTPPVRVRPGKSRVTKSKTRKWRPGQKALLEIRKYQKSTDMLIQKAPFARLVQEILRESTNESHDYRIRADALMALQEGAEAFMVEMFEGSVLISNHAKRVTLMPTDVQLYRRLCLRNLS</sequence>
<dbReference type="SUPFAM" id="SSF47113">
    <property type="entry name" value="Histone-fold"/>
    <property type="match status" value="1"/>
</dbReference>
<dbReference type="RefSeq" id="XP_003107681.2">
    <property type="nucleotide sequence ID" value="XM_003107633.2"/>
</dbReference>
<dbReference type="Pfam" id="PF00125">
    <property type="entry name" value="Histone"/>
    <property type="match status" value="1"/>
</dbReference>
<dbReference type="SMART" id="SM00428">
    <property type="entry name" value="H3"/>
    <property type="match status" value="1"/>
</dbReference>
<proteinExistence type="inferred from homology"/>
<dbReference type="GO" id="GO:0003677">
    <property type="term" value="F:DNA binding"/>
    <property type="evidence" value="ECO:0007669"/>
    <property type="project" value="InterPro"/>
</dbReference>
<evidence type="ECO:0000313" key="4">
    <source>
        <dbReference type="EMBL" id="KAF1760513.1"/>
    </source>
</evidence>
<dbReference type="AlphaFoldDB" id="A0A6A5H1R2"/>
<dbReference type="GO" id="GO:0000786">
    <property type="term" value="C:nucleosome"/>
    <property type="evidence" value="ECO:0007669"/>
    <property type="project" value="InterPro"/>
</dbReference>
<dbReference type="GO" id="GO:0030527">
    <property type="term" value="F:structural constituent of chromatin"/>
    <property type="evidence" value="ECO:0007669"/>
    <property type="project" value="InterPro"/>
</dbReference>
<dbReference type="InterPro" id="IPR000164">
    <property type="entry name" value="Histone_H3/CENP-A"/>
</dbReference>
<feature type="region of interest" description="Disordered" evidence="2">
    <location>
        <begin position="127"/>
        <end position="231"/>
    </location>
</feature>
<protein>
    <recommendedName>
        <fullName evidence="3">Core Histone H2A/H2B/H3 domain-containing protein</fullName>
    </recommendedName>
</protein>
<evidence type="ECO:0000259" key="3">
    <source>
        <dbReference type="Pfam" id="PF00125"/>
    </source>
</evidence>
<dbReference type="EMBL" id="WUAV01000003">
    <property type="protein sequence ID" value="KAF1760513.1"/>
    <property type="molecule type" value="Genomic_DNA"/>
</dbReference>
<dbReference type="InterPro" id="IPR009072">
    <property type="entry name" value="Histone-fold"/>
</dbReference>
<evidence type="ECO:0000256" key="1">
    <source>
        <dbReference type="ARBA" id="ARBA00010343"/>
    </source>
</evidence>
<dbReference type="CDD" id="cd22911">
    <property type="entry name" value="HFD_H3"/>
    <property type="match status" value="1"/>
</dbReference>
<dbReference type="Gene3D" id="1.10.20.10">
    <property type="entry name" value="Histone, subunit A"/>
    <property type="match status" value="1"/>
</dbReference>
<dbReference type="Proteomes" id="UP000483820">
    <property type="component" value="Chromosome III"/>
</dbReference>
<feature type="domain" description="Core Histone H2A/H2B/H3" evidence="3">
    <location>
        <begin position="235"/>
        <end position="325"/>
    </location>
</feature>
<dbReference type="GO" id="GO:0046982">
    <property type="term" value="F:protein heterodimerization activity"/>
    <property type="evidence" value="ECO:0007669"/>
    <property type="project" value="InterPro"/>
</dbReference>
<evidence type="ECO:0000256" key="2">
    <source>
        <dbReference type="SAM" id="MobiDB-lite"/>
    </source>
</evidence>
<feature type="compositionally biased region" description="Basic and acidic residues" evidence="2">
    <location>
        <begin position="162"/>
        <end position="186"/>
    </location>
</feature>
<name>A0A6A5H1R2_CAERE</name>
<feature type="region of interest" description="Disordered" evidence="2">
    <location>
        <begin position="1"/>
        <end position="21"/>
    </location>
</feature>